<dbReference type="Proteomes" id="UP000198403">
    <property type="component" value="Unassembled WGS sequence"/>
</dbReference>
<proteinExistence type="predicted"/>
<dbReference type="OrthoDB" id="9929333at2"/>
<evidence type="ECO:0000313" key="2">
    <source>
        <dbReference type="Proteomes" id="UP000198403"/>
    </source>
</evidence>
<name>A0A238VX78_9ACTN</name>
<dbReference type="EMBL" id="FZNO01000005">
    <property type="protein sequence ID" value="SNR38744.1"/>
    <property type="molecule type" value="Genomic_DNA"/>
</dbReference>
<keyword evidence="2" id="KW-1185">Reference proteome</keyword>
<dbReference type="AlphaFoldDB" id="A0A238VX78"/>
<organism evidence="1 2">
    <name type="scientific">Blastococcus mobilis</name>
    <dbReference type="NCBI Taxonomy" id="1938746"/>
    <lineage>
        <taxon>Bacteria</taxon>
        <taxon>Bacillati</taxon>
        <taxon>Actinomycetota</taxon>
        <taxon>Actinomycetes</taxon>
        <taxon>Geodermatophilales</taxon>
        <taxon>Geodermatophilaceae</taxon>
        <taxon>Blastococcus</taxon>
    </lineage>
</organism>
<sequence length="69" mass="7318">MPTEVTTELGPVERALGIAYLSDVDLEDGPLPAGAAVVLVDEGGHRHPGVVAAVEPGHYGRHYRVRFTV</sequence>
<evidence type="ECO:0000313" key="1">
    <source>
        <dbReference type="EMBL" id="SNR38744.1"/>
    </source>
</evidence>
<dbReference type="RefSeq" id="WP_089335718.1">
    <property type="nucleotide sequence ID" value="NZ_FZNO01000005.1"/>
</dbReference>
<accession>A0A238VX78</accession>
<protein>
    <submittedName>
        <fullName evidence="1">Uncharacterized protein</fullName>
    </submittedName>
</protein>
<gene>
    <name evidence="1" type="ORF">SAMN06272737_105118</name>
</gene>
<reference evidence="1 2" key="1">
    <citation type="submission" date="2017-06" db="EMBL/GenBank/DDBJ databases">
        <authorList>
            <person name="Kim H.J."/>
            <person name="Triplett B.A."/>
        </authorList>
    </citation>
    <scope>NUCLEOTIDE SEQUENCE [LARGE SCALE GENOMIC DNA]</scope>
    <source>
        <strain evidence="1 2">DSM 44272</strain>
    </source>
</reference>